<keyword evidence="1" id="KW-0812">Transmembrane</keyword>
<dbReference type="InterPro" id="IPR004158">
    <property type="entry name" value="DUF247_pln"/>
</dbReference>
<dbReference type="PANTHER" id="PTHR31549:SF289">
    <property type="match status" value="1"/>
</dbReference>
<dbReference type="PANTHER" id="PTHR31549">
    <property type="entry name" value="PROTEIN, PUTATIVE (DUF247)-RELATED-RELATED"/>
    <property type="match status" value="1"/>
</dbReference>
<evidence type="ECO:0000313" key="3">
    <source>
        <dbReference type="Proteomes" id="UP001154282"/>
    </source>
</evidence>
<accession>A0AAV0JGF4</accession>
<sequence>MASQTSTIISSKFTEQDWIIHIERTIALPDLDAVAQARPSIFHVPESVRIRNRHSFSPQTVALGPYHHWVPDLYRLETLKLAAAKRAHSKFRVSAEFKHFVDEQLAEQLAPDLRACYDAHLPMSDAALAWIMAVDGLFLLDLLYGDLQDEGLTRDVLLLENQIPMILLTEVVLGKFSGNIDGSISPTGRDLISVSVDFCRRVSPLELGLPDPDPEPNHLLDLFYRLLVGAKEKPKVKSEGYSSDEISAEKPGNCVQSLRRRVLAWLRRVVSEEDAAGFIPSASQLRDAGLRFRVVEYGGVSGICFDKRFKTLSLPSFTWKPHCDVALRNLVAYEAAAEPERPILARYADLMNGLLQSAGDAEVMEEEGVTVAAAGGGALEVFGRGMGLSNVGGNCSTGLDGTIEAVNEFYRENRKVEVWKTAKRYGKRATEIGTFVAALGLLVFFCLQIVLGIFEGGISGVSEMTPAAGIAKMLPGNSGGSYLPESQ</sequence>
<dbReference type="EMBL" id="CAMGYJ010000005">
    <property type="protein sequence ID" value="CAI0408984.1"/>
    <property type="molecule type" value="Genomic_DNA"/>
</dbReference>
<dbReference type="Proteomes" id="UP001154282">
    <property type="component" value="Unassembled WGS sequence"/>
</dbReference>
<evidence type="ECO:0000256" key="1">
    <source>
        <dbReference type="SAM" id="Phobius"/>
    </source>
</evidence>
<reference evidence="2" key="1">
    <citation type="submission" date="2022-08" db="EMBL/GenBank/DDBJ databases">
        <authorList>
            <person name="Gutierrez-Valencia J."/>
        </authorList>
    </citation>
    <scope>NUCLEOTIDE SEQUENCE</scope>
</reference>
<evidence type="ECO:0000313" key="2">
    <source>
        <dbReference type="EMBL" id="CAI0408984.1"/>
    </source>
</evidence>
<proteinExistence type="predicted"/>
<name>A0AAV0JGF4_9ROSI</name>
<keyword evidence="3" id="KW-1185">Reference proteome</keyword>
<keyword evidence="1" id="KW-0472">Membrane</keyword>
<dbReference type="AlphaFoldDB" id="A0AAV0JGF4"/>
<feature type="transmembrane region" description="Helical" evidence="1">
    <location>
        <begin position="432"/>
        <end position="454"/>
    </location>
</feature>
<dbReference type="Pfam" id="PF03140">
    <property type="entry name" value="DUF247"/>
    <property type="match status" value="1"/>
</dbReference>
<comment type="caution">
    <text evidence="2">The sequence shown here is derived from an EMBL/GenBank/DDBJ whole genome shotgun (WGS) entry which is preliminary data.</text>
</comment>
<gene>
    <name evidence="2" type="ORF">LITE_LOCUS14197</name>
</gene>
<keyword evidence="1" id="KW-1133">Transmembrane helix</keyword>
<protein>
    <submittedName>
        <fullName evidence="2">Uncharacterized protein</fullName>
    </submittedName>
</protein>
<organism evidence="2 3">
    <name type="scientific">Linum tenue</name>
    <dbReference type="NCBI Taxonomy" id="586396"/>
    <lineage>
        <taxon>Eukaryota</taxon>
        <taxon>Viridiplantae</taxon>
        <taxon>Streptophyta</taxon>
        <taxon>Embryophyta</taxon>
        <taxon>Tracheophyta</taxon>
        <taxon>Spermatophyta</taxon>
        <taxon>Magnoliopsida</taxon>
        <taxon>eudicotyledons</taxon>
        <taxon>Gunneridae</taxon>
        <taxon>Pentapetalae</taxon>
        <taxon>rosids</taxon>
        <taxon>fabids</taxon>
        <taxon>Malpighiales</taxon>
        <taxon>Linaceae</taxon>
        <taxon>Linum</taxon>
    </lineage>
</organism>